<evidence type="ECO:0000259" key="1">
    <source>
        <dbReference type="Pfam" id="PF00443"/>
    </source>
</evidence>
<gene>
    <name evidence="2" type="primary">ubp14_0</name>
    <name evidence="2" type="ORF">CM83_101141</name>
    <name evidence="3" type="ORF">g.27151</name>
</gene>
<dbReference type="GO" id="GO:0004843">
    <property type="term" value="F:cysteine-type deubiquitinase activity"/>
    <property type="evidence" value="ECO:0007669"/>
    <property type="project" value="InterPro"/>
</dbReference>
<name>A0A0A9VZV3_LYGHE</name>
<dbReference type="GO" id="GO:0016579">
    <property type="term" value="P:protein deubiquitination"/>
    <property type="evidence" value="ECO:0007669"/>
    <property type="project" value="InterPro"/>
</dbReference>
<feature type="domain" description="Peptidase C19 ubiquitin carboxyl-terminal hydrolase" evidence="1">
    <location>
        <begin position="1"/>
        <end position="159"/>
    </location>
</feature>
<proteinExistence type="predicted"/>
<dbReference type="Gene3D" id="3.90.70.10">
    <property type="entry name" value="Cysteine proteinases"/>
    <property type="match status" value="1"/>
</dbReference>
<reference evidence="2" key="2">
    <citation type="submission" date="2014-07" db="EMBL/GenBank/DDBJ databases">
        <authorList>
            <person name="Hull J."/>
        </authorList>
    </citation>
    <scope>NUCLEOTIDE SEQUENCE</scope>
</reference>
<dbReference type="EMBL" id="GBHO01043871">
    <property type="protein sequence ID" value="JAF99732.1"/>
    <property type="molecule type" value="Transcribed_RNA"/>
</dbReference>
<accession>A0A0A9VZV3</accession>
<dbReference type="AlphaFoldDB" id="A0A0A9VZV3"/>
<organism evidence="2">
    <name type="scientific">Lygus hesperus</name>
    <name type="common">Western plant bug</name>
    <dbReference type="NCBI Taxonomy" id="30085"/>
    <lineage>
        <taxon>Eukaryota</taxon>
        <taxon>Metazoa</taxon>
        <taxon>Ecdysozoa</taxon>
        <taxon>Arthropoda</taxon>
        <taxon>Hexapoda</taxon>
        <taxon>Insecta</taxon>
        <taxon>Pterygota</taxon>
        <taxon>Neoptera</taxon>
        <taxon>Paraneoptera</taxon>
        <taxon>Hemiptera</taxon>
        <taxon>Heteroptera</taxon>
        <taxon>Panheteroptera</taxon>
        <taxon>Cimicomorpha</taxon>
        <taxon>Miridae</taxon>
        <taxon>Mirini</taxon>
        <taxon>Lygus</taxon>
    </lineage>
</organism>
<evidence type="ECO:0000313" key="3">
    <source>
        <dbReference type="EMBL" id="JAQ04713.1"/>
    </source>
</evidence>
<dbReference type="EMBL" id="GDHC01013916">
    <property type="protein sequence ID" value="JAQ04713.1"/>
    <property type="molecule type" value="Transcribed_RNA"/>
</dbReference>
<evidence type="ECO:0000313" key="2">
    <source>
        <dbReference type="EMBL" id="JAF99732.1"/>
    </source>
</evidence>
<sequence>MNSIFQSIFSSHTRTLTKKLFTNLKNHAETCAAQLPAQCLHCQMYKVTSALCTDMYSSLEILCPELTPREPSYVNVFNGVQYELLQIPNVPPIVTPNVLHLRYLLHQNSHEFSSNRQQCAYEYFIHLLNQLESEFTADVESDYSCWQTTRIVCTRCNGVYYQHSQVVNIDISVLKSSGDHQVDTSPSHAIPFAETIVRYAEEKPLENFDCRNCSART</sequence>
<dbReference type="SUPFAM" id="SSF54001">
    <property type="entry name" value="Cysteine proteinases"/>
    <property type="match status" value="1"/>
</dbReference>
<protein>
    <submittedName>
        <fullName evidence="2">Ubiquitin carboxyl-terminal hydrolase 14</fullName>
    </submittedName>
</protein>
<keyword evidence="2" id="KW-0378">Hydrolase</keyword>
<dbReference type="InterPro" id="IPR001394">
    <property type="entry name" value="Peptidase_C19_UCH"/>
</dbReference>
<dbReference type="Pfam" id="PF00443">
    <property type="entry name" value="UCH"/>
    <property type="match status" value="1"/>
</dbReference>
<dbReference type="InterPro" id="IPR038765">
    <property type="entry name" value="Papain-like_cys_pep_sf"/>
</dbReference>
<reference evidence="2" key="1">
    <citation type="journal article" date="2014" name="PLoS ONE">
        <title>Transcriptome-Based Identification of ABC Transporters in the Western Tarnished Plant Bug Lygus hesperus.</title>
        <authorList>
            <person name="Hull J.J."/>
            <person name="Chaney K."/>
            <person name="Geib S.M."/>
            <person name="Fabrick J.A."/>
            <person name="Brent C.S."/>
            <person name="Walsh D."/>
            <person name="Lavine L.C."/>
        </authorList>
    </citation>
    <scope>NUCLEOTIDE SEQUENCE</scope>
</reference>
<reference evidence="3" key="3">
    <citation type="journal article" date="2016" name="Gigascience">
        <title>De novo construction of an expanded transcriptome assembly for the western tarnished plant bug, Lygus hesperus.</title>
        <authorList>
            <person name="Tassone E.E."/>
            <person name="Geib S.M."/>
            <person name="Hall B."/>
            <person name="Fabrick J.A."/>
            <person name="Brent C.S."/>
            <person name="Hull J.J."/>
        </authorList>
    </citation>
    <scope>NUCLEOTIDE SEQUENCE</scope>
</reference>